<feature type="compositionally biased region" description="Basic and acidic residues" evidence="5">
    <location>
        <begin position="319"/>
        <end position="332"/>
    </location>
</feature>
<dbReference type="InterPro" id="IPR035979">
    <property type="entry name" value="RBD_domain_sf"/>
</dbReference>
<reference evidence="9 10" key="1">
    <citation type="submission" date="2022-05" db="EMBL/GenBank/DDBJ databases">
        <authorList>
            <consortium name="Genoscope - CEA"/>
            <person name="William W."/>
        </authorList>
    </citation>
    <scope>NUCLEOTIDE SEQUENCE [LARGE SCALE GENOMIC DNA]</scope>
</reference>
<comment type="caution">
    <text evidence="9">The sequence shown here is derived from an EMBL/GenBank/DDBJ whole genome shotgun (WGS) entry which is preliminary data.</text>
</comment>
<evidence type="ECO:0000259" key="7">
    <source>
        <dbReference type="PROSITE" id="PS50961"/>
    </source>
</evidence>
<dbReference type="Gene3D" id="1.10.10.10">
    <property type="entry name" value="Winged helix-like DNA-binding domain superfamily/Winged helix DNA-binding domain"/>
    <property type="match status" value="1"/>
</dbReference>
<keyword evidence="3" id="KW-0539">Nucleus</keyword>
<dbReference type="InterPro" id="IPR045180">
    <property type="entry name" value="La_dom_prot"/>
</dbReference>
<evidence type="ECO:0000259" key="8">
    <source>
        <dbReference type="PROSITE" id="PS51939"/>
    </source>
</evidence>
<proteinExistence type="predicted"/>
<organism evidence="9 10">
    <name type="scientific">Porites lobata</name>
    <dbReference type="NCBI Taxonomy" id="104759"/>
    <lineage>
        <taxon>Eukaryota</taxon>
        <taxon>Metazoa</taxon>
        <taxon>Cnidaria</taxon>
        <taxon>Anthozoa</taxon>
        <taxon>Hexacorallia</taxon>
        <taxon>Scleractinia</taxon>
        <taxon>Fungiina</taxon>
        <taxon>Poritidae</taxon>
        <taxon>Porites</taxon>
    </lineage>
</organism>
<keyword evidence="2 4" id="KW-0694">RNA-binding</keyword>
<evidence type="ECO:0008006" key="11">
    <source>
        <dbReference type="Google" id="ProtNLM"/>
    </source>
</evidence>
<dbReference type="Pfam" id="PF05383">
    <property type="entry name" value="La"/>
    <property type="match status" value="1"/>
</dbReference>
<dbReference type="CDD" id="cd12291">
    <property type="entry name" value="RRM1_La"/>
    <property type="match status" value="1"/>
</dbReference>
<dbReference type="Proteomes" id="UP001159405">
    <property type="component" value="Unassembled WGS sequence"/>
</dbReference>
<dbReference type="PANTHER" id="PTHR22792:SF166">
    <property type="entry name" value="LUPUS LA PROTEIN HOMOLOG"/>
    <property type="match status" value="1"/>
</dbReference>
<dbReference type="CDD" id="cd08028">
    <property type="entry name" value="LARP_3"/>
    <property type="match status" value="1"/>
</dbReference>
<dbReference type="EMBL" id="CALNXK010000114">
    <property type="protein sequence ID" value="CAH3159785.1"/>
    <property type="molecule type" value="Genomic_DNA"/>
</dbReference>
<feature type="compositionally biased region" description="Gly residues" evidence="5">
    <location>
        <begin position="344"/>
        <end position="353"/>
    </location>
</feature>
<dbReference type="Gene3D" id="3.30.70.330">
    <property type="match status" value="2"/>
</dbReference>
<evidence type="ECO:0000256" key="3">
    <source>
        <dbReference type="ARBA" id="ARBA00023242"/>
    </source>
</evidence>
<keyword evidence="10" id="KW-1185">Reference proteome</keyword>
<evidence type="ECO:0000259" key="6">
    <source>
        <dbReference type="PROSITE" id="PS50102"/>
    </source>
</evidence>
<dbReference type="CDD" id="cd12541">
    <property type="entry name" value="RRM2_La"/>
    <property type="match status" value="1"/>
</dbReference>
<dbReference type="Pfam" id="PF00076">
    <property type="entry name" value="RRM_1"/>
    <property type="match status" value="1"/>
</dbReference>
<gene>
    <name evidence="9" type="ORF">PLOB_00003777</name>
</gene>
<dbReference type="PRINTS" id="PR00302">
    <property type="entry name" value="LUPUSLA"/>
</dbReference>
<feature type="domain" description="XRRM" evidence="8">
    <location>
        <begin position="234"/>
        <end position="357"/>
    </location>
</feature>
<dbReference type="SUPFAM" id="SSF54928">
    <property type="entry name" value="RNA-binding domain, RBD"/>
    <property type="match status" value="1"/>
</dbReference>
<dbReference type="InterPro" id="IPR006630">
    <property type="entry name" value="La_HTH"/>
</dbReference>
<protein>
    <recommendedName>
        <fullName evidence="11">Lupus La protein</fullName>
    </recommendedName>
</protein>
<feature type="domain" description="RRM" evidence="6">
    <location>
        <begin position="115"/>
        <end position="195"/>
    </location>
</feature>
<feature type="compositionally biased region" description="Basic and acidic residues" evidence="5">
    <location>
        <begin position="203"/>
        <end position="222"/>
    </location>
</feature>
<evidence type="ECO:0000256" key="5">
    <source>
        <dbReference type="SAM" id="MobiDB-lite"/>
    </source>
</evidence>
<accession>A0ABN8Q938</accession>
<evidence type="ECO:0000256" key="2">
    <source>
        <dbReference type="ARBA" id="ARBA00022884"/>
    </source>
</evidence>
<dbReference type="InterPro" id="IPR000504">
    <property type="entry name" value="RRM_dom"/>
</dbReference>
<dbReference type="SUPFAM" id="SSF46785">
    <property type="entry name" value="Winged helix' DNA-binding domain"/>
    <property type="match status" value="1"/>
</dbReference>
<dbReference type="InterPro" id="IPR036390">
    <property type="entry name" value="WH_DNA-bd_sf"/>
</dbReference>
<feature type="region of interest" description="Disordered" evidence="5">
    <location>
        <begin position="315"/>
        <end position="399"/>
    </location>
</feature>
<dbReference type="Pfam" id="PF08777">
    <property type="entry name" value="RRM_3"/>
    <property type="match status" value="1"/>
</dbReference>
<evidence type="ECO:0000256" key="4">
    <source>
        <dbReference type="PROSITE-ProRule" id="PRU00332"/>
    </source>
</evidence>
<sequence>MAANEGTNGHTEVPSDLEKKIIKQIEFYFGDKNLPRDKFLRQKVDEDEGWVTLECLTTFNRLKALSTDIDAIAKALRKSEAGLVEVSEDNKKVRRVTTKPLPEETAEARHDAKAKTVYCKGFPAETTIDQLEEFFSDKGKAVLIKMRRGENHLFKGSVFVEFSTVDEAKAFVATEALKYNEQELIKMMKADYFKKKEEEFKLKKEKQKEEEGEKQKETKEERKDEDEKEEESLKYDSGCVLHFKNVGEQTSREDLKSLFGEHEDIAWVDFTRGESEGHVRFSKEGGAQRVIDALKAKGDGKIVIREAEATLRVLEGDEEKSYWKKAQEDREKAKQKKGKKFRGNQGGRSGGGRGRGKRRSFDRQQNKPGQEKDDETQKATHTRFDDGEPAEKKVKTEED</sequence>
<dbReference type="PROSITE" id="PS50102">
    <property type="entry name" value="RRM"/>
    <property type="match status" value="1"/>
</dbReference>
<feature type="compositionally biased region" description="Basic residues" evidence="5">
    <location>
        <begin position="333"/>
        <end position="342"/>
    </location>
</feature>
<dbReference type="SMART" id="SM00715">
    <property type="entry name" value="LA"/>
    <property type="match status" value="1"/>
</dbReference>
<dbReference type="PANTHER" id="PTHR22792">
    <property type="entry name" value="LUPUS LA PROTEIN-RELATED"/>
    <property type="match status" value="1"/>
</dbReference>
<dbReference type="InterPro" id="IPR002344">
    <property type="entry name" value="Lupus_La"/>
</dbReference>
<evidence type="ECO:0000313" key="10">
    <source>
        <dbReference type="Proteomes" id="UP001159405"/>
    </source>
</evidence>
<dbReference type="InterPro" id="IPR014886">
    <property type="entry name" value="La_xRRM"/>
</dbReference>
<comment type="subcellular location">
    <subcellularLocation>
        <location evidence="1">Nucleus</location>
    </subcellularLocation>
</comment>
<name>A0ABN8Q938_9CNID</name>
<feature type="domain" description="HTH La-type RNA-binding" evidence="7">
    <location>
        <begin position="11"/>
        <end position="103"/>
    </location>
</feature>
<dbReference type="InterPro" id="IPR012677">
    <property type="entry name" value="Nucleotide-bd_a/b_plait_sf"/>
</dbReference>
<dbReference type="PROSITE" id="PS50961">
    <property type="entry name" value="HTH_LA"/>
    <property type="match status" value="1"/>
</dbReference>
<feature type="compositionally biased region" description="Basic and acidic residues" evidence="5">
    <location>
        <begin position="359"/>
        <end position="399"/>
    </location>
</feature>
<dbReference type="PROSITE" id="PS51939">
    <property type="entry name" value="XRRM"/>
    <property type="match status" value="1"/>
</dbReference>
<feature type="region of interest" description="Disordered" evidence="5">
    <location>
        <begin position="203"/>
        <end position="231"/>
    </location>
</feature>
<dbReference type="SMART" id="SM00360">
    <property type="entry name" value="RRM"/>
    <property type="match status" value="2"/>
</dbReference>
<evidence type="ECO:0000256" key="1">
    <source>
        <dbReference type="ARBA" id="ARBA00004123"/>
    </source>
</evidence>
<evidence type="ECO:0000313" key="9">
    <source>
        <dbReference type="EMBL" id="CAH3159785.1"/>
    </source>
</evidence>
<dbReference type="InterPro" id="IPR036388">
    <property type="entry name" value="WH-like_DNA-bd_sf"/>
</dbReference>